<feature type="compositionally biased region" description="Polar residues" evidence="1">
    <location>
        <begin position="195"/>
        <end position="207"/>
    </location>
</feature>
<accession>A0A809RRX9</accession>
<sequence length="473" mass="50281">MIIKFGPARSRVATANATSWFTGSEAGHNHAATLSGIKTQQLANSQDGTGGYNQLVFDDTANQSRISLQQHEAQHTGDSELNLGQLTHQSDNQRLNPTGFGLELKTRHSAAVRAGSGLLISSDQQPVNGMQMDSRPAQAIIIRQHELNTALAQSADTHQAKGANDPTADKLTAIKQLDHSQQVISQQTSQRQNQDNGSNNISTYSEPHLQLSSPAGIIAATATNAIVTAGNTSNLTAEQDISVSSQAQQHHAVKDGIRLFTQGTATDSTKPNQETGIKLHAAQGKLSSQSQSGNTHINASKDVYIASTEQTITIAAPQHVLLTTGGGYIKLEGGNIEVHGPGVMAFKGSLTELAGAGSANANSMSFPNGDLELPQVEPALRSLQWQLHSGLDGQLQGNVPYQIVSDGQVFAQGQTDASGQTQRHTDESFHQPVEVWFGESGWSVLAESVDENTPVPLDDQLYDNDDDLQEVGI</sequence>
<dbReference type="InterPro" id="IPR028244">
    <property type="entry name" value="T6SS_Rhs_Vgr_dom"/>
</dbReference>
<evidence type="ECO:0000256" key="1">
    <source>
        <dbReference type="SAM" id="MobiDB-lite"/>
    </source>
</evidence>
<feature type="domain" description="Putative type VI secretion system Rhs element associated Vgr" evidence="3">
    <location>
        <begin position="49"/>
        <end position="155"/>
    </location>
</feature>
<evidence type="ECO:0000313" key="4">
    <source>
        <dbReference type="EMBL" id="BBP01631.1"/>
    </source>
</evidence>
<dbReference type="AlphaFoldDB" id="A0A809RRX9"/>
<dbReference type="Pfam" id="PF13296">
    <property type="entry name" value="T6SS_Vgr"/>
    <property type="match status" value="1"/>
</dbReference>
<evidence type="ECO:0000313" key="5">
    <source>
        <dbReference type="Proteomes" id="UP000463939"/>
    </source>
</evidence>
<gene>
    <name evidence="4" type="ORF">SFSGTM_23390</name>
</gene>
<feature type="domain" description="DUF2345" evidence="2">
    <location>
        <begin position="198"/>
        <end position="356"/>
    </location>
</feature>
<dbReference type="InterPro" id="IPR018769">
    <property type="entry name" value="VgrG2_DUF2345"/>
</dbReference>
<dbReference type="RefSeq" id="WP_162085380.1">
    <property type="nucleotide sequence ID" value="NZ_AP021881.1"/>
</dbReference>
<keyword evidence="5" id="KW-1185">Reference proteome</keyword>
<dbReference type="KEGG" id="sniv:SFSGTM_23390"/>
<evidence type="ECO:0008006" key="6">
    <source>
        <dbReference type="Google" id="ProtNLM"/>
    </source>
</evidence>
<evidence type="ECO:0000259" key="2">
    <source>
        <dbReference type="Pfam" id="PF10106"/>
    </source>
</evidence>
<feature type="region of interest" description="Disordered" evidence="1">
    <location>
        <begin position="180"/>
        <end position="207"/>
    </location>
</feature>
<feature type="compositionally biased region" description="Low complexity" evidence="1">
    <location>
        <begin position="180"/>
        <end position="194"/>
    </location>
</feature>
<dbReference type="Pfam" id="PF10106">
    <property type="entry name" value="DUF2345"/>
    <property type="match status" value="1"/>
</dbReference>
<protein>
    <recommendedName>
        <fullName evidence="6">DUF2345 domain-containing protein</fullName>
    </recommendedName>
</protein>
<proteinExistence type="predicted"/>
<dbReference type="EMBL" id="AP021881">
    <property type="protein sequence ID" value="BBP01631.1"/>
    <property type="molecule type" value="Genomic_DNA"/>
</dbReference>
<organism evidence="4 5">
    <name type="scientific">Sulfuriferula nivalis</name>
    <dbReference type="NCBI Taxonomy" id="2675298"/>
    <lineage>
        <taxon>Bacteria</taxon>
        <taxon>Pseudomonadati</taxon>
        <taxon>Pseudomonadota</taxon>
        <taxon>Betaproteobacteria</taxon>
        <taxon>Nitrosomonadales</taxon>
        <taxon>Sulfuricellaceae</taxon>
        <taxon>Sulfuriferula</taxon>
    </lineage>
</organism>
<evidence type="ECO:0000259" key="3">
    <source>
        <dbReference type="Pfam" id="PF13296"/>
    </source>
</evidence>
<name>A0A809RRX9_9PROT</name>
<feature type="compositionally biased region" description="Acidic residues" evidence="1">
    <location>
        <begin position="460"/>
        <end position="473"/>
    </location>
</feature>
<feature type="region of interest" description="Disordered" evidence="1">
    <location>
        <begin position="453"/>
        <end position="473"/>
    </location>
</feature>
<dbReference type="Proteomes" id="UP000463939">
    <property type="component" value="Chromosome"/>
</dbReference>
<reference evidence="5" key="1">
    <citation type="submission" date="2019-11" db="EMBL/GenBank/DDBJ databases">
        <title>Isolation and characterization of a novel species in the genus Sulfuriferula.</title>
        <authorList>
            <person name="Mochizuki J."/>
            <person name="Kojima H."/>
            <person name="Fukui M."/>
        </authorList>
    </citation>
    <scope>NUCLEOTIDE SEQUENCE [LARGE SCALE GENOMIC DNA]</scope>
    <source>
        <strain evidence="5">SGTM</strain>
    </source>
</reference>